<dbReference type="Gene3D" id="1.10.600.10">
    <property type="entry name" value="Farnesyl Diphosphate Synthase"/>
    <property type="match status" value="1"/>
</dbReference>
<name>A0ABW7PCQ1_9ACTN</name>
<gene>
    <name evidence="7" type="ORF">WDV06_11475</name>
</gene>
<evidence type="ECO:0000313" key="7">
    <source>
        <dbReference type="EMBL" id="MFH7595707.1"/>
    </source>
</evidence>
<dbReference type="RefSeq" id="WP_395509564.1">
    <property type="nucleotide sequence ID" value="NZ_JBBDHD010000022.1"/>
</dbReference>
<dbReference type="InterPro" id="IPR000092">
    <property type="entry name" value="Polyprenyl_synt"/>
</dbReference>
<dbReference type="PANTHER" id="PTHR12001:SF85">
    <property type="entry name" value="SHORT CHAIN ISOPRENYL DIPHOSPHATE SYNTHASE"/>
    <property type="match status" value="1"/>
</dbReference>
<dbReference type="Pfam" id="PF00348">
    <property type="entry name" value="polyprenyl_synt"/>
    <property type="match status" value="1"/>
</dbReference>
<proteinExistence type="inferred from homology"/>
<comment type="caution">
    <text evidence="7">The sequence shown here is derived from an EMBL/GenBank/DDBJ whole genome shotgun (WGS) entry which is preliminary data.</text>
</comment>
<dbReference type="SUPFAM" id="SSF48576">
    <property type="entry name" value="Terpenoid synthases"/>
    <property type="match status" value="1"/>
</dbReference>
<evidence type="ECO:0000256" key="3">
    <source>
        <dbReference type="ARBA" id="ARBA00022679"/>
    </source>
</evidence>
<keyword evidence="8" id="KW-1185">Reference proteome</keyword>
<accession>A0ABW7PCQ1</accession>
<dbReference type="PROSITE" id="PS00723">
    <property type="entry name" value="POLYPRENYL_SYNTHASE_1"/>
    <property type="match status" value="1"/>
</dbReference>
<dbReference type="PROSITE" id="PS00444">
    <property type="entry name" value="POLYPRENYL_SYNTHASE_2"/>
    <property type="match status" value="1"/>
</dbReference>
<organism evidence="7 8">
    <name type="scientific">Streptomyces racemochromogenes</name>
    <dbReference type="NCBI Taxonomy" id="67353"/>
    <lineage>
        <taxon>Bacteria</taxon>
        <taxon>Bacillati</taxon>
        <taxon>Actinomycetota</taxon>
        <taxon>Actinomycetes</taxon>
        <taxon>Kitasatosporales</taxon>
        <taxon>Streptomycetaceae</taxon>
        <taxon>Streptomyces</taxon>
    </lineage>
</organism>
<dbReference type="InterPro" id="IPR008949">
    <property type="entry name" value="Isoprenoid_synthase_dom_sf"/>
</dbReference>
<dbReference type="EMBL" id="JBBDHD010000022">
    <property type="protein sequence ID" value="MFH7595707.1"/>
    <property type="molecule type" value="Genomic_DNA"/>
</dbReference>
<comment type="cofactor">
    <cofactor evidence="1">
        <name>Mg(2+)</name>
        <dbReference type="ChEBI" id="CHEBI:18420"/>
    </cofactor>
</comment>
<keyword evidence="5" id="KW-0460">Magnesium</keyword>
<reference evidence="7 8" key="1">
    <citation type="submission" date="2024-03" db="EMBL/GenBank/DDBJ databases">
        <title>Whole genome sequencing of Streptomyces racemochromogenes, to identify antimicrobial biosynthetic gene clusters.</title>
        <authorList>
            <person name="Suryawanshi P."/>
            <person name="Krishnaraj P.U."/>
            <person name="Arun Y.P."/>
            <person name="Suryawanshi M.P."/>
            <person name="Rakshit O."/>
        </authorList>
    </citation>
    <scope>NUCLEOTIDE SEQUENCE [LARGE SCALE GENOMIC DNA]</scope>
    <source>
        <strain evidence="7 8">AUDT626</strain>
    </source>
</reference>
<dbReference type="InterPro" id="IPR033749">
    <property type="entry name" value="Polyprenyl_synt_CS"/>
</dbReference>
<dbReference type="Proteomes" id="UP001610631">
    <property type="component" value="Unassembled WGS sequence"/>
</dbReference>
<dbReference type="SFLD" id="SFLDS00005">
    <property type="entry name" value="Isoprenoid_Synthase_Type_I"/>
    <property type="match status" value="1"/>
</dbReference>
<evidence type="ECO:0000256" key="6">
    <source>
        <dbReference type="RuleBase" id="RU004466"/>
    </source>
</evidence>
<sequence length="350" mass="37718">MPIPLSSLPATAGPAGGLDLDRIRDRTADIVTEFFATRTGPLARPLREATEGGKMFRPVLCTVGWHAAGGPPADDPALHLGASLELFHASLLIHDDICDQADTRRGRPTLHRALEAEYPGAGTGLALVAGDLLAFWHQEVVDRAPLNSGQLRRARTVFARMREEVFEGQYRELALSRQGPVEDLDEILAVARAKSGNYSVTWPLVLGSTLATADPAVPAALHRYAVPLGEAFQLRDDLLGVFSDPGVSGKPVGDDLREGKPTALLALAWRTADPDQRRVLRAHVGRRDATEAEIAECRAVLVALGVPGRVETMIDERYGQAVEALGRAAVTGPARTTLRHLAHRLAYRDS</sequence>
<evidence type="ECO:0000256" key="1">
    <source>
        <dbReference type="ARBA" id="ARBA00001946"/>
    </source>
</evidence>
<keyword evidence="3 6" id="KW-0808">Transferase</keyword>
<evidence type="ECO:0000313" key="8">
    <source>
        <dbReference type="Proteomes" id="UP001610631"/>
    </source>
</evidence>
<evidence type="ECO:0000256" key="2">
    <source>
        <dbReference type="ARBA" id="ARBA00006706"/>
    </source>
</evidence>
<dbReference type="PANTHER" id="PTHR12001">
    <property type="entry name" value="GERANYLGERANYL PYROPHOSPHATE SYNTHASE"/>
    <property type="match status" value="1"/>
</dbReference>
<comment type="similarity">
    <text evidence="2 6">Belongs to the FPP/GGPP synthase family.</text>
</comment>
<dbReference type="CDD" id="cd00685">
    <property type="entry name" value="Trans_IPPS_HT"/>
    <property type="match status" value="1"/>
</dbReference>
<evidence type="ECO:0000256" key="5">
    <source>
        <dbReference type="ARBA" id="ARBA00022842"/>
    </source>
</evidence>
<keyword evidence="4" id="KW-0479">Metal-binding</keyword>
<evidence type="ECO:0000256" key="4">
    <source>
        <dbReference type="ARBA" id="ARBA00022723"/>
    </source>
</evidence>
<protein>
    <submittedName>
        <fullName evidence="7">Polyprenyl synthetase family protein</fullName>
    </submittedName>
</protein>